<evidence type="ECO:0000313" key="4">
    <source>
        <dbReference type="Proteomes" id="UP000580250"/>
    </source>
</evidence>
<feature type="domain" description="DUF4440" evidence="2">
    <location>
        <begin position="67"/>
        <end position="164"/>
    </location>
</feature>
<dbReference type="PANTHER" id="PTHR31664:SF8">
    <property type="entry name" value="DUF4440 DOMAIN-CONTAINING PROTEIN"/>
    <property type="match status" value="1"/>
</dbReference>
<feature type="region of interest" description="Disordered" evidence="1">
    <location>
        <begin position="1"/>
        <end position="24"/>
    </location>
</feature>
<comment type="caution">
    <text evidence="3">The sequence shown here is derived from an EMBL/GenBank/DDBJ whole genome shotgun (WGS) entry which is preliminary data.</text>
</comment>
<dbReference type="SUPFAM" id="SSF54427">
    <property type="entry name" value="NTF2-like"/>
    <property type="match status" value="1"/>
</dbReference>
<protein>
    <recommendedName>
        <fullName evidence="2">DUF4440 domain-containing protein</fullName>
    </recommendedName>
</protein>
<dbReference type="CDD" id="cd00531">
    <property type="entry name" value="NTF2_like"/>
    <property type="match status" value="1"/>
</dbReference>
<sequence>MSEESQQNNNNNNVLINSTQQNGNLKTEKYQKYPERNLFNHIPLNSALLENMNRGALFQEIKNRQGDFMRAFNEGDAKGAAEIYDPDGYFMPNGHSPVKGRSGIEAFFQKDMADGVSSAQIITEEVNGSGDWAFERGSYHLECGRGTESGAYLQVWKRINGVWLVHNDCFNVVQSPRKS</sequence>
<dbReference type="AlphaFoldDB" id="A0A6V7W9M1"/>
<gene>
    <name evidence="3" type="ORF">MENT_LOCUS35950</name>
</gene>
<dbReference type="Gene3D" id="3.10.450.50">
    <property type="match status" value="1"/>
</dbReference>
<dbReference type="Proteomes" id="UP000580250">
    <property type="component" value="Unassembled WGS sequence"/>
</dbReference>
<accession>A0A6V7W9M1</accession>
<dbReference type="EMBL" id="CAJEWN010000475">
    <property type="protein sequence ID" value="CAD2183640.1"/>
    <property type="molecule type" value="Genomic_DNA"/>
</dbReference>
<dbReference type="InterPro" id="IPR027843">
    <property type="entry name" value="DUF4440"/>
</dbReference>
<feature type="compositionally biased region" description="Low complexity" evidence="1">
    <location>
        <begin position="1"/>
        <end position="22"/>
    </location>
</feature>
<reference evidence="3 4" key="1">
    <citation type="submission" date="2020-08" db="EMBL/GenBank/DDBJ databases">
        <authorList>
            <person name="Koutsovoulos G."/>
            <person name="Danchin GJ E."/>
        </authorList>
    </citation>
    <scope>NUCLEOTIDE SEQUENCE [LARGE SCALE GENOMIC DNA]</scope>
</reference>
<evidence type="ECO:0000259" key="2">
    <source>
        <dbReference type="Pfam" id="PF14534"/>
    </source>
</evidence>
<dbReference type="InterPro" id="IPR032710">
    <property type="entry name" value="NTF2-like_dom_sf"/>
</dbReference>
<organism evidence="3 4">
    <name type="scientific">Meloidogyne enterolobii</name>
    <name type="common">Root-knot nematode worm</name>
    <name type="synonym">Meloidogyne mayaguensis</name>
    <dbReference type="NCBI Taxonomy" id="390850"/>
    <lineage>
        <taxon>Eukaryota</taxon>
        <taxon>Metazoa</taxon>
        <taxon>Ecdysozoa</taxon>
        <taxon>Nematoda</taxon>
        <taxon>Chromadorea</taxon>
        <taxon>Rhabditida</taxon>
        <taxon>Tylenchina</taxon>
        <taxon>Tylenchomorpha</taxon>
        <taxon>Tylenchoidea</taxon>
        <taxon>Meloidogynidae</taxon>
        <taxon>Meloidogyninae</taxon>
        <taxon>Meloidogyne</taxon>
    </lineage>
</organism>
<dbReference type="OrthoDB" id="5970825at2759"/>
<name>A0A6V7W9M1_MELEN</name>
<dbReference type="PANTHER" id="PTHR31664">
    <property type="entry name" value="PROTEIN CBG16427"/>
    <property type="match status" value="1"/>
</dbReference>
<proteinExistence type="predicted"/>
<evidence type="ECO:0000256" key="1">
    <source>
        <dbReference type="SAM" id="MobiDB-lite"/>
    </source>
</evidence>
<dbReference type="Pfam" id="PF14534">
    <property type="entry name" value="DUF4440"/>
    <property type="match status" value="1"/>
</dbReference>
<evidence type="ECO:0000313" key="3">
    <source>
        <dbReference type="EMBL" id="CAD2183640.1"/>
    </source>
</evidence>